<dbReference type="EMBL" id="CP034433">
    <property type="protein sequence ID" value="AZN35584.1"/>
    <property type="molecule type" value="Genomic_DNA"/>
</dbReference>
<keyword evidence="2" id="KW-1185">Reference proteome</keyword>
<evidence type="ECO:0000313" key="2">
    <source>
        <dbReference type="Proteomes" id="UP000282438"/>
    </source>
</evidence>
<dbReference type="Proteomes" id="UP000282438">
    <property type="component" value="Chromosome"/>
</dbReference>
<accession>A0A3S8ZQ38</accession>
<reference evidence="1 2" key="1">
    <citation type="submission" date="2018-12" db="EMBL/GenBank/DDBJ databases">
        <title>Complete genome sequence of Iodobacter sp. H11R3.</title>
        <authorList>
            <person name="Bae J.-W."/>
        </authorList>
    </citation>
    <scope>NUCLEOTIDE SEQUENCE [LARGE SCALE GENOMIC DNA]</scope>
    <source>
        <strain evidence="1 2">H11R3</strain>
    </source>
</reference>
<dbReference type="OrthoDB" id="9134483at2"/>
<protein>
    <submittedName>
        <fullName evidence="1">Uncharacterized protein</fullName>
    </submittedName>
</protein>
<name>A0A3S8ZQ38_9NEIS</name>
<gene>
    <name evidence="1" type="ORF">EJO50_03230</name>
</gene>
<organism evidence="1 2">
    <name type="scientific">Iodobacter ciconiae</name>
    <dbReference type="NCBI Taxonomy" id="2496266"/>
    <lineage>
        <taxon>Bacteria</taxon>
        <taxon>Pseudomonadati</taxon>
        <taxon>Pseudomonadota</taxon>
        <taxon>Betaproteobacteria</taxon>
        <taxon>Neisseriales</taxon>
        <taxon>Chitinibacteraceae</taxon>
        <taxon>Iodobacter</taxon>
    </lineage>
</organism>
<dbReference type="KEGG" id="iod:EJO50_03230"/>
<proteinExistence type="predicted"/>
<dbReference type="AlphaFoldDB" id="A0A3S8ZQ38"/>
<dbReference type="RefSeq" id="WP_125971551.1">
    <property type="nucleotide sequence ID" value="NZ_CP034433.1"/>
</dbReference>
<evidence type="ECO:0000313" key="1">
    <source>
        <dbReference type="EMBL" id="AZN35584.1"/>
    </source>
</evidence>
<sequence>MKTWIIKLAVGHLVVLALILGVIGSKFGWFTPENEPEVRIDCPIFSEGCLFSLDKENYQVKSQEPLSANKPVQLLVTGKAKSIHASWQMQDMEMGPNNYRLLSHDQQHWHAQTALPFCTNKRQDWLLKLDIDGRRINISTVSS</sequence>